<reference evidence="4" key="1">
    <citation type="submission" date="2025-08" db="UniProtKB">
        <authorList>
            <consortium name="Ensembl"/>
        </authorList>
    </citation>
    <scope>IDENTIFICATION</scope>
</reference>
<keyword evidence="1" id="KW-1015">Disulfide bond</keyword>
<dbReference type="InterPro" id="IPR050111">
    <property type="entry name" value="C-type_lectin/snaclec_domain"/>
</dbReference>
<protein>
    <recommendedName>
        <fullName evidence="3">C-type lectin domain-containing protein</fullName>
    </recommendedName>
</protein>
<dbReference type="OMA" id="AWQWTSG"/>
<accession>A0A668T4L8</accession>
<reference evidence="4" key="2">
    <citation type="submission" date="2025-09" db="UniProtKB">
        <authorList>
            <consortium name="Ensembl"/>
        </authorList>
    </citation>
    <scope>IDENTIFICATION</scope>
</reference>
<organism evidence="4 5">
    <name type="scientific">Oreochromis aureus</name>
    <name type="common">Israeli tilapia</name>
    <name type="synonym">Chromis aureus</name>
    <dbReference type="NCBI Taxonomy" id="47969"/>
    <lineage>
        <taxon>Eukaryota</taxon>
        <taxon>Metazoa</taxon>
        <taxon>Chordata</taxon>
        <taxon>Craniata</taxon>
        <taxon>Vertebrata</taxon>
        <taxon>Euteleostomi</taxon>
        <taxon>Actinopterygii</taxon>
        <taxon>Neopterygii</taxon>
        <taxon>Teleostei</taxon>
        <taxon>Neoteleostei</taxon>
        <taxon>Acanthomorphata</taxon>
        <taxon>Ovalentaria</taxon>
        <taxon>Cichlomorphae</taxon>
        <taxon>Cichliformes</taxon>
        <taxon>Cichlidae</taxon>
        <taxon>African cichlids</taxon>
        <taxon>Pseudocrenilabrinae</taxon>
        <taxon>Oreochromini</taxon>
        <taxon>Oreochromis</taxon>
    </lineage>
</organism>
<dbReference type="InterPro" id="IPR016187">
    <property type="entry name" value="CTDL_fold"/>
</dbReference>
<dbReference type="InterPro" id="IPR016186">
    <property type="entry name" value="C-type_lectin-like/link_sf"/>
</dbReference>
<dbReference type="InterPro" id="IPR018378">
    <property type="entry name" value="C-type_lectin_CS"/>
</dbReference>
<dbReference type="Ensembl" id="ENSOABT00000022544.2">
    <property type="protein sequence ID" value="ENSOABP00000021900.2"/>
    <property type="gene ID" value="ENSOABG00000010575.2"/>
</dbReference>
<dbReference type="InterPro" id="IPR001304">
    <property type="entry name" value="C-type_lectin-like"/>
</dbReference>
<dbReference type="Pfam" id="PF00059">
    <property type="entry name" value="Lectin_C"/>
    <property type="match status" value="1"/>
</dbReference>
<evidence type="ECO:0000313" key="4">
    <source>
        <dbReference type="Ensembl" id="ENSOABP00000021900.2"/>
    </source>
</evidence>
<feature type="signal peptide" evidence="2">
    <location>
        <begin position="1"/>
        <end position="38"/>
    </location>
</feature>
<dbReference type="PROSITE" id="PS00615">
    <property type="entry name" value="C_TYPE_LECTIN_1"/>
    <property type="match status" value="1"/>
</dbReference>
<dbReference type="PANTHER" id="PTHR22803">
    <property type="entry name" value="MANNOSE, PHOSPHOLIPASE, LECTIN RECEPTOR RELATED"/>
    <property type="match status" value="1"/>
</dbReference>
<evidence type="ECO:0000256" key="2">
    <source>
        <dbReference type="SAM" id="SignalP"/>
    </source>
</evidence>
<evidence type="ECO:0000259" key="3">
    <source>
        <dbReference type="PROSITE" id="PS50041"/>
    </source>
</evidence>
<dbReference type="SUPFAM" id="SSF56436">
    <property type="entry name" value="C-type lectin-like"/>
    <property type="match status" value="1"/>
</dbReference>
<proteinExistence type="predicted"/>
<feature type="chain" id="PRO_5044193157" description="C-type lectin domain-containing protein" evidence="2">
    <location>
        <begin position="39"/>
        <end position="185"/>
    </location>
</feature>
<feature type="domain" description="C-type lectin" evidence="3">
    <location>
        <begin position="58"/>
        <end position="177"/>
    </location>
</feature>
<evidence type="ECO:0000313" key="5">
    <source>
        <dbReference type="Proteomes" id="UP000472276"/>
    </source>
</evidence>
<keyword evidence="2" id="KW-0732">Signal</keyword>
<keyword evidence="5" id="KW-1185">Reference proteome</keyword>
<dbReference type="PROSITE" id="PS50041">
    <property type="entry name" value="C_TYPE_LECTIN_2"/>
    <property type="match status" value="1"/>
</dbReference>
<dbReference type="Proteomes" id="UP000472276">
    <property type="component" value="Unassembled WGS sequence"/>
</dbReference>
<dbReference type="CDD" id="cd00037">
    <property type="entry name" value="CLECT"/>
    <property type="match status" value="1"/>
</dbReference>
<dbReference type="Gene3D" id="3.10.100.10">
    <property type="entry name" value="Mannose-Binding Protein A, subunit A"/>
    <property type="match status" value="1"/>
</dbReference>
<dbReference type="SMART" id="SM00034">
    <property type="entry name" value="CLECT"/>
    <property type="match status" value="1"/>
</dbReference>
<evidence type="ECO:0000256" key="1">
    <source>
        <dbReference type="ARBA" id="ARBA00023157"/>
    </source>
</evidence>
<sequence>MMRETDRVWLAQMLILNITMKLLTVSALLCAMLGLTTAAGQHHVEKRAICCPHGWNKYGYRCFRYYSNPLNWAEAQRACESVNANLASVRNIRDYYFIRKVIYHATHANGETWIGGSDGQVERYWFWIDGTRFSYTRWCRTQPDNFSGNQNCMTMNWLGKDCWDDQHCGIRHPYVCVKNMLSFLG</sequence>
<name>A0A668T4L8_OREAU</name>
<dbReference type="PRINTS" id="PR01504">
    <property type="entry name" value="PNCREATITSAP"/>
</dbReference>
<gene>
    <name evidence="4" type="primary">LOC116326548</name>
</gene>
<dbReference type="AlphaFoldDB" id="A0A668T4L8"/>